<dbReference type="Gene3D" id="3.30.40.10">
    <property type="entry name" value="Zinc/RING finger domain, C3HC4 (zinc finger)"/>
    <property type="match status" value="1"/>
</dbReference>
<gene>
    <name evidence="7" type="ORF">PNOK_0112100</name>
</gene>
<proteinExistence type="predicted"/>
<feature type="compositionally biased region" description="Basic and acidic residues" evidence="5">
    <location>
        <begin position="114"/>
        <end position="123"/>
    </location>
</feature>
<evidence type="ECO:0000256" key="3">
    <source>
        <dbReference type="ARBA" id="ARBA00022833"/>
    </source>
</evidence>
<dbReference type="SMART" id="SM00249">
    <property type="entry name" value="PHD"/>
    <property type="match status" value="1"/>
</dbReference>
<feature type="compositionally biased region" description="Low complexity" evidence="5">
    <location>
        <begin position="202"/>
        <end position="217"/>
    </location>
</feature>
<evidence type="ECO:0000256" key="5">
    <source>
        <dbReference type="SAM" id="MobiDB-lite"/>
    </source>
</evidence>
<dbReference type="Pfam" id="PF00628">
    <property type="entry name" value="PHD"/>
    <property type="match status" value="1"/>
</dbReference>
<evidence type="ECO:0000256" key="2">
    <source>
        <dbReference type="ARBA" id="ARBA00022771"/>
    </source>
</evidence>
<accession>A0A286UWS0</accession>
<dbReference type="OrthoDB" id="10033786at2759"/>
<protein>
    <recommendedName>
        <fullName evidence="6">PHD-type domain-containing protein</fullName>
    </recommendedName>
</protein>
<keyword evidence="3" id="KW-0862">Zinc</keyword>
<keyword evidence="8" id="KW-1185">Reference proteome</keyword>
<dbReference type="Proteomes" id="UP000217199">
    <property type="component" value="Unassembled WGS sequence"/>
</dbReference>
<evidence type="ECO:0000313" key="8">
    <source>
        <dbReference type="Proteomes" id="UP000217199"/>
    </source>
</evidence>
<dbReference type="SUPFAM" id="SSF57903">
    <property type="entry name" value="FYVE/PHD zinc finger"/>
    <property type="match status" value="1"/>
</dbReference>
<dbReference type="InterPro" id="IPR013083">
    <property type="entry name" value="Znf_RING/FYVE/PHD"/>
</dbReference>
<dbReference type="AlphaFoldDB" id="A0A286UWS0"/>
<dbReference type="InterPro" id="IPR011011">
    <property type="entry name" value="Znf_FYVE_PHD"/>
</dbReference>
<dbReference type="GO" id="GO:0008270">
    <property type="term" value="F:zinc ion binding"/>
    <property type="evidence" value="ECO:0007669"/>
    <property type="project" value="UniProtKB-KW"/>
</dbReference>
<comment type="caution">
    <text evidence="7">The sequence shown here is derived from an EMBL/GenBank/DDBJ whole genome shotgun (WGS) entry which is preliminary data.</text>
</comment>
<sequence>MLKTHKIEYKPSTPCKICGSGELFITNNGFLLNCSQCKRGFHHRCLKPPLRDEVLTSLLNNNKPGKGIWKWRCGECIKLNNNPTSRTQQPEVIIISDSESDGESNMHHTTNTRLCKEPEEGYRVDPPQGSRHALIPDDDRFRLSQAHQNSTSSWASSSSNIQSSNPFRSPSLPLNLLSNQKNKLSSSTTLSTTDPSPPPPSSRSTSSSTSCVPQTTSAFIPTPPGSSSHITSASPFCTTTHYPNNRILEPKKPAFNISRHHASSSKFCVLSSSCVSSASEPGSARRPRKAVRAREWSDLKSSSVGLTYRSKLRLVKIARGKRRHTPSRDHDDVIIKMEMQ</sequence>
<dbReference type="PROSITE" id="PS01359">
    <property type="entry name" value="ZF_PHD_1"/>
    <property type="match status" value="1"/>
</dbReference>
<feature type="domain" description="PHD-type" evidence="6">
    <location>
        <begin position="12"/>
        <end position="79"/>
    </location>
</feature>
<reference evidence="7 8" key="1">
    <citation type="journal article" date="2017" name="Mol. Ecol.">
        <title>Comparative and population genomic landscape of Phellinus noxius: A hypervariable fungus causing root rot in trees.</title>
        <authorList>
            <person name="Chung C.L."/>
            <person name="Lee T.J."/>
            <person name="Akiba M."/>
            <person name="Lee H.H."/>
            <person name="Kuo T.H."/>
            <person name="Liu D."/>
            <person name="Ke H.M."/>
            <person name="Yokoi T."/>
            <person name="Roa M.B."/>
            <person name="Lu M.J."/>
            <person name="Chang Y.Y."/>
            <person name="Ann P.J."/>
            <person name="Tsai J.N."/>
            <person name="Chen C.Y."/>
            <person name="Tzean S.S."/>
            <person name="Ota Y."/>
            <person name="Hattori T."/>
            <person name="Sahashi N."/>
            <person name="Liou R.F."/>
            <person name="Kikuchi T."/>
            <person name="Tsai I.J."/>
        </authorList>
    </citation>
    <scope>NUCLEOTIDE SEQUENCE [LARGE SCALE GENOMIC DNA]</scope>
    <source>
        <strain evidence="7 8">FFPRI411160</strain>
    </source>
</reference>
<feature type="compositionally biased region" description="Low complexity" evidence="5">
    <location>
        <begin position="149"/>
        <end position="194"/>
    </location>
</feature>
<evidence type="ECO:0000256" key="4">
    <source>
        <dbReference type="PROSITE-ProRule" id="PRU00146"/>
    </source>
</evidence>
<evidence type="ECO:0000256" key="1">
    <source>
        <dbReference type="ARBA" id="ARBA00022723"/>
    </source>
</evidence>
<feature type="region of interest" description="Disordered" evidence="5">
    <location>
        <begin position="97"/>
        <end position="232"/>
    </location>
</feature>
<name>A0A286UWS0_9AGAM</name>
<dbReference type="InParanoid" id="A0A286UWS0"/>
<keyword evidence="1" id="KW-0479">Metal-binding</keyword>
<organism evidence="7 8">
    <name type="scientific">Pyrrhoderma noxium</name>
    <dbReference type="NCBI Taxonomy" id="2282107"/>
    <lineage>
        <taxon>Eukaryota</taxon>
        <taxon>Fungi</taxon>
        <taxon>Dikarya</taxon>
        <taxon>Basidiomycota</taxon>
        <taxon>Agaricomycotina</taxon>
        <taxon>Agaricomycetes</taxon>
        <taxon>Hymenochaetales</taxon>
        <taxon>Hymenochaetaceae</taxon>
        <taxon>Pyrrhoderma</taxon>
    </lineage>
</organism>
<evidence type="ECO:0000313" key="7">
    <source>
        <dbReference type="EMBL" id="PAV24053.1"/>
    </source>
</evidence>
<dbReference type="PROSITE" id="PS50016">
    <property type="entry name" value="ZF_PHD_2"/>
    <property type="match status" value="1"/>
</dbReference>
<dbReference type="InterPro" id="IPR019787">
    <property type="entry name" value="Znf_PHD-finger"/>
</dbReference>
<keyword evidence="2 4" id="KW-0863">Zinc-finger</keyword>
<dbReference type="InterPro" id="IPR001965">
    <property type="entry name" value="Znf_PHD"/>
</dbReference>
<evidence type="ECO:0000259" key="6">
    <source>
        <dbReference type="PROSITE" id="PS50016"/>
    </source>
</evidence>
<dbReference type="InterPro" id="IPR019786">
    <property type="entry name" value="Zinc_finger_PHD-type_CS"/>
</dbReference>
<dbReference type="EMBL" id="NBII01000001">
    <property type="protein sequence ID" value="PAV24053.1"/>
    <property type="molecule type" value="Genomic_DNA"/>
</dbReference>